<dbReference type="EMBL" id="VFPT01000001">
    <property type="protein sequence ID" value="TQM91963.1"/>
    <property type="molecule type" value="Genomic_DNA"/>
</dbReference>
<evidence type="ECO:0000313" key="2">
    <source>
        <dbReference type="Proteomes" id="UP000320582"/>
    </source>
</evidence>
<proteinExistence type="predicted"/>
<accession>A0A543KA64</accession>
<name>A0A543KA64_9RHOB</name>
<gene>
    <name evidence="1" type="ORF">BD293_0542</name>
</gene>
<comment type="caution">
    <text evidence="1">The sequence shown here is derived from an EMBL/GenBank/DDBJ whole genome shotgun (WGS) entry which is preliminary data.</text>
</comment>
<dbReference type="OrthoDB" id="7667044at2"/>
<evidence type="ECO:0000313" key="1">
    <source>
        <dbReference type="EMBL" id="TQM91963.1"/>
    </source>
</evidence>
<sequence length="109" mass="12266">MDKGQGDNHRSEHPVCALCGRSIPPEVPQSLHHLVPKLRGGKGGPVVLLHHICHREIHASLTESELARNFNTIEALRAHPRLARFIDWVARRPPDFASKVPGARRKTRR</sequence>
<evidence type="ECO:0008006" key="3">
    <source>
        <dbReference type="Google" id="ProtNLM"/>
    </source>
</evidence>
<dbReference type="AlphaFoldDB" id="A0A543KA64"/>
<dbReference type="Proteomes" id="UP000320582">
    <property type="component" value="Unassembled WGS sequence"/>
</dbReference>
<reference evidence="1 2" key="1">
    <citation type="submission" date="2019-06" db="EMBL/GenBank/DDBJ databases">
        <title>Genomic Encyclopedia of Archaeal and Bacterial Type Strains, Phase II (KMG-II): from individual species to whole genera.</title>
        <authorList>
            <person name="Goeker M."/>
        </authorList>
    </citation>
    <scope>NUCLEOTIDE SEQUENCE [LARGE SCALE GENOMIC DNA]</scope>
    <source>
        <strain evidence="1 2">DSM 18423</strain>
    </source>
</reference>
<protein>
    <recommendedName>
        <fullName evidence="3">HNH endonuclease</fullName>
    </recommendedName>
</protein>
<dbReference type="PANTHER" id="PTHR37827:SF1">
    <property type="entry name" value="HNH DOMAIN-CONTAINING PROTEIN"/>
    <property type="match status" value="1"/>
</dbReference>
<keyword evidence="2" id="KW-1185">Reference proteome</keyword>
<organism evidence="1 2">
    <name type="scientific">Roseinatronobacter monicus</name>
    <dbReference type="NCBI Taxonomy" id="393481"/>
    <lineage>
        <taxon>Bacteria</taxon>
        <taxon>Pseudomonadati</taxon>
        <taxon>Pseudomonadota</taxon>
        <taxon>Alphaproteobacteria</taxon>
        <taxon>Rhodobacterales</taxon>
        <taxon>Paracoccaceae</taxon>
        <taxon>Roseinatronobacter</taxon>
    </lineage>
</organism>
<dbReference type="Gene3D" id="1.10.30.50">
    <property type="match status" value="1"/>
</dbReference>
<dbReference type="RefSeq" id="WP_142079741.1">
    <property type="nucleotide sequence ID" value="NZ_VFPT01000001.1"/>
</dbReference>
<dbReference type="PANTHER" id="PTHR37827">
    <property type="entry name" value="TUDOR DOMAIN-CONTAINING PROTEIN"/>
    <property type="match status" value="1"/>
</dbReference>